<gene>
    <name evidence="1" type="ORF">FOXB_08772</name>
</gene>
<organism evidence="1">
    <name type="scientific">Fusarium oxysporum (strain Fo5176)</name>
    <name type="common">Fusarium vascular wilt</name>
    <dbReference type="NCBI Taxonomy" id="660025"/>
    <lineage>
        <taxon>Eukaryota</taxon>
        <taxon>Fungi</taxon>
        <taxon>Dikarya</taxon>
        <taxon>Ascomycota</taxon>
        <taxon>Pezizomycotina</taxon>
        <taxon>Sordariomycetes</taxon>
        <taxon>Hypocreomycetidae</taxon>
        <taxon>Hypocreales</taxon>
        <taxon>Nectriaceae</taxon>
        <taxon>Fusarium</taxon>
        <taxon>Fusarium oxysporum species complex</taxon>
    </lineage>
</organism>
<proteinExistence type="predicted"/>
<comment type="caution">
    <text evidence="1">The sequence shown here is derived from an EMBL/GenBank/DDBJ whole genome shotgun (WGS) entry which is preliminary data.</text>
</comment>
<dbReference type="AlphaFoldDB" id="F9FQU2"/>
<dbReference type="EMBL" id="AFQF01002514">
    <property type="protein sequence ID" value="EGU80732.1"/>
    <property type="molecule type" value="Genomic_DNA"/>
</dbReference>
<name>F9FQU2_FUSOF</name>
<reference evidence="1" key="1">
    <citation type="journal article" date="2012" name="Mol. Plant Microbe Interact.">
        <title>A highly conserved effector in Fusarium oxysporum is required for full virulence on Arabidopsis.</title>
        <authorList>
            <person name="Thatcher L.F."/>
            <person name="Gardiner D.M."/>
            <person name="Kazan K."/>
            <person name="Manners J."/>
        </authorList>
    </citation>
    <scope>NUCLEOTIDE SEQUENCE [LARGE SCALE GENOMIC DNA]</scope>
    <source>
        <strain evidence="1">Fo5176</strain>
    </source>
</reference>
<sequence>MCEHPAARFLSLQGRSGPSETGARCSWKMI</sequence>
<accession>F9FQU2</accession>
<evidence type="ECO:0000313" key="1">
    <source>
        <dbReference type="EMBL" id="EGU80732.1"/>
    </source>
</evidence>
<protein>
    <submittedName>
        <fullName evidence="1">Uncharacterized protein</fullName>
    </submittedName>
</protein>